<accession>A0A0E9UMH7</accession>
<proteinExistence type="predicted"/>
<name>A0A0E9UMH7_ANGAN</name>
<sequence>MPFGKGRIQRFQGKEPLSLSPVHLPHSPPFATVIK</sequence>
<dbReference type="AlphaFoldDB" id="A0A0E9UMH7"/>
<feature type="region of interest" description="Disordered" evidence="1">
    <location>
        <begin position="1"/>
        <end position="35"/>
    </location>
</feature>
<protein>
    <submittedName>
        <fullName evidence="2">Uncharacterized protein</fullName>
    </submittedName>
</protein>
<evidence type="ECO:0000313" key="2">
    <source>
        <dbReference type="EMBL" id="JAH66951.1"/>
    </source>
</evidence>
<organism evidence="2">
    <name type="scientific">Anguilla anguilla</name>
    <name type="common">European freshwater eel</name>
    <name type="synonym">Muraena anguilla</name>
    <dbReference type="NCBI Taxonomy" id="7936"/>
    <lineage>
        <taxon>Eukaryota</taxon>
        <taxon>Metazoa</taxon>
        <taxon>Chordata</taxon>
        <taxon>Craniata</taxon>
        <taxon>Vertebrata</taxon>
        <taxon>Euteleostomi</taxon>
        <taxon>Actinopterygii</taxon>
        <taxon>Neopterygii</taxon>
        <taxon>Teleostei</taxon>
        <taxon>Anguilliformes</taxon>
        <taxon>Anguillidae</taxon>
        <taxon>Anguilla</taxon>
    </lineage>
</organism>
<dbReference type="EMBL" id="GBXM01041626">
    <property type="protein sequence ID" value="JAH66951.1"/>
    <property type="molecule type" value="Transcribed_RNA"/>
</dbReference>
<reference evidence="2" key="2">
    <citation type="journal article" date="2015" name="Fish Shellfish Immunol.">
        <title>Early steps in the European eel (Anguilla anguilla)-Vibrio vulnificus interaction in the gills: Role of the RtxA13 toxin.</title>
        <authorList>
            <person name="Callol A."/>
            <person name="Pajuelo D."/>
            <person name="Ebbesson L."/>
            <person name="Teles M."/>
            <person name="MacKenzie S."/>
            <person name="Amaro C."/>
        </authorList>
    </citation>
    <scope>NUCLEOTIDE SEQUENCE</scope>
</reference>
<feature type="compositionally biased region" description="Low complexity" evidence="1">
    <location>
        <begin position="16"/>
        <end position="25"/>
    </location>
</feature>
<evidence type="ECO:0000256" key="1">
    <source>
        <dbReference type="SAM" id="MobiDB-lite"/>
    </source>
</evidence>
<reference evidence="2" key="1">
    <citation type="submission" date="2014-11" db="EMBL/GenBank/DDBJ databases">
        <authorList>
            <person name="Amaro Gonzalez C."/>
        </authorList>
    </citation>
    <scope>NUCLEOTIDE SEQUENCE</scope>
</reference>